<name>A0A0V1N797_9BILA</name>
<keyword evidence="2" id="KW-1185">Reference proteome</keyword>
<gene>
    <name evidence="1" type="ORF">T10_11776</name>
</gene>
<protein>
    <submittedName>
        <fullName evidence="1">Uncharacterized protein</fullName>
    </submittedName>
</protein>
<proteinExistence type="predicted"/>
<dbReference type="EMBL" id="JYDO01000005">
    <property type="protein sequence ID" value="KRZ79874.1"/>
    <property type="molecule type" value="Genomic_DNA"/>
</dbReference>
<dbReference type="AlphaFoldDB" id="A0A0V1N797"/>
<dbReference type="OrthoDB" id="10634756at2759"/>
<reference evidence="1 2" key="1">
    <citation type="submission" date="2015-01" db="EMBL/GenBank/DDBJ databases">
        <title>Evolution of Trichinella species and genotypes.</title>
        <authorList>
            <person name="Korhonen P.K."/>
            <person name="Edoardo P."/>
            <person name="Giuseppe L.R."/>
            <person name="Gasser R.B."/>
        </authorList>
    </citation>
    <scope>NUCLEOTIDE SEQUENCE [LARGE SCALE GENOMIC DNA]</scope>
    <source>
        <strain evidence="1">ISS1980</strain>
    </source>
</reference>
<dbReference type="Proteomes" id="UP000054843">
    <property type="component" value="Unassembled WGS sequence"/>
</dbReference>
<accession>A0A0V1N797</accession>
<sequence>MFVCWCASDYTVISNYACLKWMACSRINGGSRPNFYCNATPTEAGSSDCVLRLRRRSSQSGVKYAQSWRREQVLITVVSPLFGQLSEHSLSSDSALLLPPPVCCESRSHADRLVFLLPHGPPPLGSVLPTWANAWLQPVKVYPSSSDLLHSVHVPVQLLLDSVQSVPVWLSSEPEPTPDRQARRRVHGISCPPRLFNAVVFSLLVPSDSLVQPLRHMVPSRWTVRPDWAQRLFIKRLPSGAACGQVSFMIHYRSSASFACHCPTGLVESSVMAARGTSEESPTVPHCLHVRRVSAPAWWCFCPGHNPHGAHFKVVLCHFFQPAGYLPLVHTEVP</sequence>
<organism evidence="1 2">
    <name type="scientific">Trichinella papuae</name>
    <dbReference type="NCBI Taxonomy" id="268474"/>
    <lineage>
        <taxon>Eukaryota</taxon>
        <taxon>Metazoa</taxon>
        <taxon>Ecdysozoa</taxon>
        <taxon>Nematoda</taxon>
        <taxon>Enoplea</taxon>
        <taxon>Dorylaimia</taxon>
        <taxon>Trichinellida</taxon>
        <taxon>Trichinellidae</taxon>
        <taxon>Trichinella</taxon>
    </lineage>
</organism>
<evidence type="ECO:0000313" key="2">
    <source>
        <dbReference type="Proteomes" id="UP000054843"/>
    </source>
</evidence>
<evidence type="ECO:0000313" key="1">
    <source>
        <dbReference type="EMBL" id="KRZ79874.1"/>
    </source>
</evidence>
<comment type="caution">
    <text evidence="1">The sequence shown here is derived from an EMBL/GenBank/DDBJ whole genome shotgun (WGS) entry which is preliminary data.</text>
</comment>